<dbReference type="PROSITE" id="PS51366">
    <property type="entry name" value="MI"/>
    <property type="match status" value="1"/>
</dbReference>
<feature type="compositionally biased region" description="Low complexity" evidence="7">
    <location>
        <begin position="839"/>
        <end position="854"/>
    </location>
</feature>
<dbReference type="GO" id="GO:0006417">
    <property type="term" value="P:regulation of translation"/>
    <property type="evidence" value="ECO:0007669"/>
    <property type="project" value="UniProtKB-KW"/>
</dbReference>
<keyword evidence="4" id="KW-0648">Protein biosynthesis</keyword>
<comment type="caution">
    <text evidence="9">The sequence shown here is derived from an EMBL/GenBank/DDBJ whole genome shotgun (WGS) entry which is preliminary data.</text>
</comment>
<evidence type="ECO:0000256" key="4">
    <source>
        <dbReference type="ARBA" id="ARBA00022917"/>
    </source>
</evidence>
<protein>
    <recommendedName>
        <fullName evidence="5">Eukaryotic translation initiation factor 4G</fullName>
    </recommendedName>
    <alternativeName>
        <fullName evidence="6">Protein synthesis initiation factor 4G</fullName>
    </alternativeName>
</protein>
<keyword evidence="10" id="KW-1185">Reference proteome</keyword>
<feature type="region of interest" description="Disordered" evidence="7">
    <location>
        <begin position="989"/>
        <end position="1035"/>
    </location>
</feature>
<feature type="compositionally biased region" description="Polar residues" evidence="7">
    <location>
        <begin position="1593"/>
        <end position="1604"/>
    </location>
</feature>
<feature type="region of interest" description="Disordered" evidence="7">
    <location>
        <begin position="378"/>
        <end position="404"/>
    </location>
</feature>
<feature type="compositionally biased region" description="Polar residues" evidence="7">
    <location>
        <begin position="20"/>
        <end position="30"/>
    </location>
</feature>
<feature type="compositionally biased region" description="Basic and acidic residues" evidence="7">
    <location>
        <begin position="177"/>
        <end position="189"/>
    </location>
</feature>
<dbReference type="Pfam" id="PF02847">
    <property type="entry name" value="MA3"/>
    <property type="match status" value="1"/>
</dbReference>
<dbReference type="SMART" id="SM00543">
    <property type="entry name" value="MIF4G"/>
    <property type="match status" value="1"/>
</dbReference>
<gene>
    <name evidence="9" type="ORF">SLEP1_g23815</name>
</gene>
<dbReference type="SUPFAM" id="SSF48371">
    <property type="entry name" value="ARM repeat"/>
    <property type="match status" value="2"/>
</dbReference>
<dbReference type="FunFam" id="1.25.40.180:FF:000034">
    <property type="entry name" value="Eukaryotic translation initiation factor 4G"/>
    <property type="match status" value="1"/>
</dbReference>
<comment type="similarity">
    <text evidence="1">Belongs to the eukaryotic initiation factor 4G family.</text>
</comment>
<feature type="region of interest" description="Disordered" evidence="7">
    <location>
        <begin position="427"/>
        <end position="449"/>
    </location>
</feature>
<feature type="region of interest" description="Disordered" evidence="7">
    <location>
        <begin position="589"/>
        <end position="656"/>
    </location>
</feature>
<feature type="compositionally biased region" description="Basic and acidic residues" evidence="7">
    <location>
        <begin position="1452"/>
        <end position="1469"/>
    </location>
</feature>
<evidence type="ECO:0000259" key="8">
    <source>
        <dbReference type="PROSITE" id="PS51366"/>
    </source>
</evidence>
<feature type="compositionally biased region" description="Polar residues" evidence="7">
    <location>
        <begin position="68"/>
        <end position="90"/>
    </location>
</feature>
<feature type="compositionally biased region" description="Low complexity" evidence="7">
    <location>
        <begin position="591"/>
        <end position="608"/>
    </location>
</feature>
<feature type="region of interest" description="Disordered" evidence="7">
    <location>
        <begin position="510"/>
        <end position="569"/>
    </location>
</feature>
<dbReference type="FunFam" id="1.25.40.180:FF:000024">
    <property type="entry name" value="Eukaryotic translation initiation factor 4G"/>
    <property type="match status" value="1"/>
</dbReference>
<feature type="domain" description="MI" evidence="8">
    <location>
        <begin position="1679"/>
        <end position="1803"/>
    </location>
</feature>
<evidence type="ECO:0000256" key="1">
    <source>
        <dbReference type="ARBA" id="ARBA00005775"/>
    </source>
</evidence>
<feature type="region of interest" description="Disordered" evidence="7">
    <location>
        <begin position="1079"/>
        <end position="1106"/>
    </location>
</feature>
<evidence type="ECO:0000256" key="6">
    <source>
        <dbReference type="ARBA" id="ARBA00075135"/>
    </source>
</evidence>
<evidence type="ECO:0000256" key="5">
    <source>
        <dbReference type="ARBA" id="ARBA00067320"/>
    </source>
</evidence>
<feature type="region of interest" description="Disordered" evidence="7">
    <location>
        <begin position="1452"/>
        <end position="1496"/>
    </location>
</feature>
<accession>A0AAV5JN36</accession>
<feature type="compositionally biased region" description="Polar residues" evidence="7">
    <location>
        <begin position="126"/>
        <end position="137"/>
    </location>
</feature>
<dbReference type="PANTHER" id="PTHR23253">
    <property type="entry name" value="EUKARYOTIC TRANSLATION INITIATION FACTOR 4 GAMMA"/>
    <property type="match status" value="1"/>
</dbReference>
<feature type="region of interest" description="Disordered" evidence="7">
    <location>
        <begin position="1317"/>
        <end position="1341"/>
    </location>
</feature>
<organism evidence="9 10">
    <name type="scientific">Rubroshorea leprosula</name>
    <dbReference type="NCBI Taxonomy" id="152421"/>
    <lineage>
        <taxon>Eukaryota</taxon>
        <taxon>Viridiplantae</taxon>
        <taxon>Streptophyta</taxon>
        <taxon>Embryophyta</taxon>
        <taxon>Tracheophyta</taxon>
        <taxon>Spermatophyta</taxon>
        <taxon>Magnoliopsida</taxon>
        <taxon>eudicotyledons</taxon>
        <taxon>Gunneridae</taxon>
        <taxon>Pentapetalae</taxon>
        <taxon>rosids</taxon>
        <taxon>malvids</taxon>
        <taxon>Malvales</taxon>
        <taxon>Dipterocarpaceae</taxon>
        <taxon>Rubroshorea</taxon>
    </lineage>
</organism>
<sequence>MSFNQSRSDKSEAQFRKTGRSASSNQQQRTSSGAYGKGGGGVPAPSPSPSSSASLSSNRSFKKSNNAQGGQSRANSSESTNAYAARNVQNGGHVRPQLQGGGPAVPKPIESPSSQRSARPVPKGPTPQSTTATSENATPAVPAKGDTSKAFPFQFGTITMEGMQIPARTSSAPPNLDEQKRDQARHDSAFRAVPNLPIPVPKQQLPRKDSGATDQSNAGEAHPVPKVKKDVQTPPATANPTQKPSVLAMPISSMQMPPYHQTQVSMPFGAPNPPMQPPATSLQMPMHITLPMGNAPPVQQQVYVQSLQHPLPPQGMIHQGQGLGFTPPMGGQLPPPLGNLGMGITQQYPQQQGGKFGAPRKTTPVKITHPETHEELRLDKRTDMYSDAGSSGLRSHPNLPSQSQPISSFPINYYPNSVFYPTSSSLPMSSNQMTPNAQGSRFNYPVSQGPQNIPFMNSAAGHNSFPVNKPINPMHGVLEPRNLEHARDAHNITSIPPGTTQVTVKPATGTVGEKIGDSSSPSNSPAAEKLASPKPSGESNSAHSRKDLEASSESSIQQPKSGSDSLTSKSLPLVMKQSVMIPAAVSDESLKSSLLPSTSPTTSEESMPVMVNHEVRRKEQPLNRSNSMKEHQKKPSKKGHNQPQNQVSGQSTSTPHLALSISSEHTTSSGGAVSETIDGKAAVTSLTAGELLSKSARESFSTVDAPTSVASESKHYSNSEGITSCPSEVSTAGLVDMSDTARLSEVDDYSVQDQKLKTESCGTKEGKNKLPERPIQDNARQNPSQHITLRSLELINETSQESSLKETIYGNEIPSSGAAQDGPDESVSSCMENERAAGDISVSTSRISSSASDDVVGHADSDISSSSGGNNGVTITKSSLSDQQLVAIPITDISETNSKNEGEAYSPSGLKDKPTVELSRMKSITKLRRKRKEMLKNADAQGTSSDLYMAYKGPEEKKELVAAAESAESNCAVLKQASPDVVDVEGVENEKVGLNKTEPDDWEDAADISTPKLEASDNGELSGGSLVNPDDKDGNGNLAKKYSRDFLLKFADQCVDLPEGFEITSDIADFLMSTNVNTSHHVDRDSYPSPGRVLDRQSSGSRMDRRGVVDDDRWSKVSGAFGLGRELRLDVPYGSNAGFRPGQGGNYGVLKPPRVQTPIGILTMQPIGSQGMMQRNSTDADRWHRAANYQQKGLIPSPQTPLQMMHKAEKKYEVGKVTDEEEAKQRQLKGILNKLTPQNFDKLFEQVKAVNIDNASTLTGVISQIFDKALTEPTFCEMYANFCHHLAGALPDFSEDNEKITFKRLLLNKCQEEFERGEREQEEANKVEEGEAKQSEEEREEKRIKARRRMLGNIRLIGELYKKKMLTERIMHECITKLLGQSQNPDEEDVEALCKLMSTIGEIIDHPKAKVHMDAYFDLMTKLSNNMKLSSRVRFMLKDAIDLRKNKWQQRRKVEGPKKIEEVHRDAAQERQAQGGRLGRGSGINSAARRVPMDFGPRGSAMLSSPGAQMGSFRGLPSQARGFGGQDVRIDDRQSFEARTLSVPLSQRLNTDDSITLGPQGGLARSFRGPSNPISDISASPGDSRRASAGLNGFNSASERTTFGSREDLVPRFTLDRYPGPAAYDQLSSQERNMSYGNRDPRNPDRNFDRPPVASPSARVQAPGLSQNIPQEKVSSEEHLRDMSIAAIKEFYSARDEKEVALCIKDLNSPSFHPSMIALWVSDSFERKDLERDLLAKLLVNLTKPRDGTLNQGQLIAGFESVLSTLEDAVNDAPKAAEFLGLILAKVIMGDVLSLGEIDQLLRNGEAAGRLLEVGLAGEVLVSTVAMIKKEKGETVLKESLKSSNLRLESFRPPDPDRSRKLELLIREVGMH</sequence>
<feature type="compositionally biased region" description="Polar residues" evidence="7">
    <location>
        <begin position="698"/>
        <end position="711"/>
    </location>
</feature>
<evidence type="ECO:0000256" key="3">
    <source>
        <dbReference type="ARBA" id="ARBA00022845"/>
    </source>
</evidence>
<feature type="compositionally biased region" description="Basic and acidic residues" evidence="7">
    <location>
        <begin position="754"/>
        <end position="775"/>
    </location>
</feature>
<feature type="region of interest" description="Disordered" evidence="7">
    <location>
        <begin position="1551"/>
        <end position="1605"/>
    </location>
</feature>
<evidence type="ECO:0000313" key="10">
    <source>
        <dbReference type="Proteomes" id="UP001054252"/>
    </source>
</evidence>
<evidence type="ECO:0000256" key="7">
    <source>
        <dbReference type="SAM" id="MobiDB-lite"/>
    </source>
</evidence>
<dbReference type="GO" id="GO:0003729">
    <property type="term" value="F:mRNA binding"/>
    <property type="evidence" value="ECO:0007669"/>
    <property type="project" value="TreeGrafter"/>
</dbReference>
<dbReference type="InterPro" id="IPR003891">
    <property type="entry name" value="Initiation_fac_eIF4g_MI"/>
</dbReference>
<dbReference type="InterPro" id="IPR003890">
    <property type="entry name" value="MIF4G-like_typ-3"/>
</dbReference>
<feature type="compositionally biased region" description="Polar residues" evidence="7">
    <location>
        <begin position="641"/>
        <end position="656"/>
    </location>
</feature>
<feature type="compositionally biased region" description="Basic residues" evidence="7">
    <location>
        <begin position="631"/>
        <end position="640"/>
    </location>
</feature>
<feature type="region of interest" description="Disordered" evidence="7">
    <location>
        <begin position="697"/>
        <end position="725"/>
    </location>
</feature>
<evidence type="ECO:0000256" key="2">
    <source>
        <dbReference type="ARBA" id="ARBA00022540"/>
    </source>
</evidence>
<dbReference type="SMART" id="SM00544">
    <property type="entry name" value="MA3"/>
    <property type="match status" value="1"/>
</dbReference>
<dbReference type="GO" id="GO:0016281">
    <property type="term" value="C:eukaryotic translation initiation factor 4F complex"/>
    <property type="evidence" value="ECO:0007669"/>
    <property type="project" value="TreeGrafter"/>
</dbReference>
<feature type="region of interest" description="Disordered" evidence="7">
    <location>
        <begin position="812"/>
        <end position="876"/>
    </location>
</feature>
<feature type="compositionally biased region" description="Polar residues" evidence="7">
    <location>
        <begin position="1626"/>
        <end position="1636"/>
    </location>
</feature>
<dbReference type="InterPro" id="IPR016024">
    <property type="entry name" value="ARM-type_fold"/>
</dbReference>
<dbReference type="Pfam" id="PF02854">
    <property type="entry name" value="MIF4G"/>
    <property type="match status" value="1"/>
</dbReference>
<feature type="region of interest" description="Disordered" evidence="7">
    <location>
        <begin position="891"/>
        <end position="914"/>
    </location>
</feature>
<feature type="compositionally biased region" description="Polar residues" evidence="7">
    <location>
        <begin position="551"/>
        <end position="569"/>
    </location>
</feature>
<feature type="region of interest" description="Disordered" evidence="7">
    <location>
        <begin position="1620"/>
        <end position="1672"/>
    </location>
</feature>
<proteinExistence type="inferred from homology"/>
<keyword evidence="3" id="KW-0810">Translation regulation</keyword>
<reference evidence="9 10" key="1">
    <citation type="journal article" date="2021" name="Commun. Biol.">
        <title>The genome of Shorea leprosula (Dipterocarpaceae) highlights the ecological relevance of drought in aseasonal tropical rainforests.</title>
        <authorList>
            <person name="Ng K.K.S."/>
            <person name="Kobayashi M.J."/>
            <person name="Fawcett J.A."/>
            <person name="Hatakeyama M."/>
            <person name="Paape T."/>
            <person name="Ng C.H."/>
            <person name="Ang C.C."/>
            <person name="Tnah L.H."/>
            <person name="Lee C.T."/>
            <person name="Nishiyama T."/>
            <person name="Sese J."/>
            <person name="O'Brien M.J."/>
            <person name="Copetti D."/>
            <person name="Mohd Noor M.I."/>
            <person name="Ong R.C."/>
            <person name="Putra M."/>
            <person name="Sireger I.Z."/>
            <person name="Indrioko S."/>
            <person name="Kosugi Y."/>
            <person name="Izuno A."/>
            <person name="Isagi Y."/>
            <person name="Lee S.L."/>
            <person name="Shimizu K.K."/>
        </authorList>
    </citation>
    <scope>NUCLEOTIDE SEQUENCE [LARGE SCALE GENOMIC DNA]</scope>
    <source>
        <strain evidence="9">214</strain>
    </source>
</reference>
<dbReference type="GO" id="GO:0003743">
    <property type="term" value="F:translation initiation factor activity"/>
    <property type="evidence" value="ECO:0007669"/>
    <property type="project" value="UniProtKB-KW"/>
</dbReference>
<feature type="compositionally biased region" description="Basic and acidic residues" evidence="7">
    <location>
        <begin position="989"/>
        <end position="999"/>
    </location>
</feature>
<feature type="compositionally biased region" description="Basic and acidic residues" evidence="7">
    <location>
        <begin position="1639"/>
        <end position="1649"/>
    </location>
</feature>
<dbReference type="Proteomes" id="UP001054252">
    <property type="component" value="Unassembled WGS sequence"/>
</dbReference>
<keyword evidence="2" id="KW-0396">Initiation factor</keyword>
<feature type="compositionally biased region" description="Polar residues" evidence="7">
    <location>
        <begin position="234"/>
        <end position="244"/>
    </location>
</feature>
<feature type="region of interest" description="Disordered" evidence="7">
    <location>
        <begin position="1"/>
        <end position="245"/>
    </location>
</feature>
<feature type="region of interest" description="Disordered" evidence="7">
    <location>
        <begin position="746"/>
        <end position="785"/>
    </location>
</feature>
<name>A0AAV5JN36_9ROSI</name>
<evidence type="ECO:0000313" key="9">
    <source>
        <dbReference type="EMBL" id="GKV12697.1"/>
    </source>
</evidence>
<dbReference type="PANTHER" id="PTHR23253:SF9">
    <property type="entry name" value="EUKARYOTIC TRANSLATION INITIATION FACTOR 4 GAMMA 2"/>
    <property type="match status" value="1"/>
</dbReference>
<dbReference type="Gene3D" id="1.25.40.180">
    <property type="match status" value="2"/>
</dbReference>
<dbReference type="EMBL" id="BPVZ01000037">
    <property type="protein sequence ID" value="GKV12697.1"/>
    <property type="molecule type" value="Genomic_DNA"/>
</dbReference>
<feature type="compositionally biased region" description="Low complexity" evidence="7">
    <location>
        <begin position="49"/>
        <end position="67"/>
    </location>
</feature>